<protein>
    <submittedName>
        <fullName evidence="2">Putative secreted protein</fullName>
    </submittedName>
</protein>
<sequence>MSAIWPLLNAVSTWVLLAAPLLASFPDGASTCVCVASLWGEGYGESLAKNALVCSPDQSVGSYCRRNFSP</sequence>
<dbReference type="AlphaFoldDB" id="A0A6B0U2L0"/>
<proteinExistence type="predicted"/>
<feature type="chain" id="PRO_5025639313" evidence="1">
    <location>
        <begin position="32"/>
        <end position="70"/>
    </location>
</feature>
<evidence type="ECO:0000256" key="1">
    <source>
        <dbReference type="SAM" id="SignalP"/>
    </source>
</evidence>
<name>A0A6B0U2L0_IXORI</name>
<reference evidence="2" key="1">
    <citation type="submission" date="2019-12" db="EMBL/GenBank/DDBJ databases">
        <title>An insight into the sialome of adult female Ixodes ricinus ticks feeding for 6 days.</title>
        <authorList>
            <person name="Perner J."/>
            <person name="Ribeiro J.M.C."/>
        </authorList>
    </citation>
    <scope>NUCLEOTIDE SEQUENCE</scope>
    <source>
        <strain evidence="2">Semi-engorged</strain>
        <tissue evidence="2">Salivary glands</tissue>
    </source>
</reference>
<feature type="signal peptide" evidence="1">
    <location>
        <begin position="1"/>
        <end position="31"/>
    </location>
</feature>
<organism evidence="2">
    <name type="scientific">Ixodes ricinus</name>
    <name type="common">Common tick</name>
    <name type="synonym">Acarus ricinus</name>
    <dbReference type="NCBI Taxonomy" id="34613"/>
    <lineage>
        <taxon>Eukaryota</taxon>
        <taxon>Metazoa</taxon>
        <taxon>Ecdysozoa</taxon>
        <taxon>Arthropoda</taxon>
        <taxon>Chelicerata</taxon>
        <taxon>Arachnida</taxon>
        <taxon>Acari</taxon>
        <taxon>Parasitiformes</taxon>
        <taxon>Ixodida</taxon>
        <taxon>Ixodoidea</taxon>
        <taxon>Ixodidae</taxon>
        <taxon>Ixodinae</taxon>
        <taxon>Ixodes</taxon>
    </lineage>
</organism>
<evidence type="ECO:0000313" key="2">
    <source>
        <dbReference type="EMBL" id="MXU82725.1"/>
    </source>
</evidence>
<dbReference type="EMBL" id="GIFC01000642">
    <property type="protein sequence ID" value="MXU82725.1"/>
    <property type="molecule type" value="Transcribed_RNA"/>
</dbReference>
<accession>A0A6B0U2L0</accession>
<keyword evidence="1" id="KW-0732">Signal</keyword>